<evidence type="ECO:0000313" key="6">
    <source>
        <dbReference type="EMBL" id="SMP04357.1"/>
    </source>
</evidence>
<reference evidence="6 7" key="1">
    <citation type="submission" date="2017-05" db="EMBL/GenBank/DDBJ databases">
        <authorList>
            <person name="Varghese N."/>
            <person name="Submissions S."/>
        </authorList>
    </citation>
    <scope>NUCLEOTIDE SEQUENCE [LARGE SCALE GENOMIC DNA]</scope>
    <source>
        <strain evidence="6 7">DSM 15360</strain>
    </source>
</reference>
<evidence type="ECO:0000256" key="2">
    <source>
        <dbReference type="ARBA" id="ARBA00022896"/>
    </source>
</evidence>
<dbReference type="SMART" id="SM00702">
    <property type="entry name" value="P4Hc"/>
    <property type="match status" value="1"/>
</dbReference>
<comment type="cofactor">
    <cofactor evidence="1">
        <name>L-ascorbate</name>
        <dbReference type="ChEBI" id="CHEBI:38290"/>
    </cofactor>
</comment>
<sequence length="205" mass="23968">MDEEEILERNQFEELIQGLIEHKYGCSDEFISPNTVKGLRKEIQRLSESGKLKLAGVGNAFDIKQSKEIRGDKINWIQENSTNPFEVIYLKKVGKFIEHLNKTCFTSIKSFESHYSNYEKRSFYTRHLDQFKSEKGRKFSIIVYLNTEWNENDGGMLSLYPDKGVPQNISPIGGRIVFFRSDEMEHEVHPSFTKERKSIAAWFKN</sequence>
<evidence type="ECO:0000313" key="7">
    <source>
        <dbReference type="Proteomes" id="UP001157915"/>
    </source>
</evidence>
<evidence type="ECO:0000256" key="3">
    <source>
        <dbReference type="ARBA" id="ARBA00022964"/>
    </source>
</evidence>
<keyword evidence="3" id="KW-0223">Dioxygenase</keyword>
<evidence type="ECO:0000259" key="5">
    <source>
        <dbReference type="SMART" id="SM00702"/>
    </source>
</evidence>
<dbReference type="EMBL" id="FXUA01000001">
    <property type="protein sequence ID" value="SMP04357.1"/>
    <property type="molecule type" value="Genomic_DNA"/>
</dbReference>
<keyword evidence="7" id="KW-1185">Reference proteome</keyword>
<dbReference type="InterPro" id="IPR051559">
    <property type="entry name" value="HIF_prolyl_hydroxylases"/>
</dbReference>
<accession>A0ABY1N9T1</accession>
<name>A0ABY1N9T1_9BACT</name>
<feature type="domain" description="Prolyl 4-hydroxylase alpha subunit" evidence="5">
    <location>
        <begin position="22"/>
        <end position="204"/>
    </location>
</feature>
<dbReference type="InterPro" id="IPR044862">
    <property type="entry name" value="Pro_4_hyd_alph_FE2OG_OXY"/>
</dbReference>
<protein>
    <submittedName>
        <fullName evidence="6">SM-20-related protein</fullName>
    </submittedName>
</protein>
<evidence type="ECO:0000256" key="1">
    <source>
        <dbReference type="ARBA" id="ARBA00001961"/>
    </source>
</evidence>
<gene>
    <name evidence="6" type="ORF">SAMN06265367_101263</name>
</gene>
<dbReference type="RefSeq" id="WP_283411208.1">
    <property type="nucleotide sequence ID" value="NZ_FXUA01000001.1"/>
</dbReference>
<comment type="caution">
    <text evidence="6">The sequence shown here is derived from an EMBL/GenBank/DDBJ whole genome shotgun (WGS) entry which is preliminary data.</text>
</comment>
<keyword evidence="2" id="KW-0847">Vitamin C</keyword>
<evidence type="ECO:0000256" key="4">
    <source>
        <dbReference type="ARBA" id="ARBA00023002"/>
    </source>
</evidence>
<organism evidence="6 7">
    <name type="scientific">Algoriphagus winogradskyi</name>
    <dbReference type="NCBI Taxonomy" id="237017"/>
    <lineage>
        <taxon>Bacteria</taxon>
        <taxon>Pseudomonadati</taxon>
        <taxon>Bacteroidota</taxon>
        <taxon>Cytophagia</taxon>
        <taxon>Cytophagales</taxon>
        <taxon>Cyclobacteriaceae</taxon>
        <taxon>Algoriphagus</taxon>
    </lineage>
</organism>
<dbReference type="InterPro" id="IPR006620">
    <property type="entry name" value="Pro_4_hyd_alph"/>
</dbReference>
<dbReference type="Proteomes" id="UP001157915">
    <property type="component" value="Unassembled WGS sequence"/>
</dbReference>
<dbReference type="PANTHER" id="PTHR12907">
    <property type="entry name" value="EGL NINE HOMOLOG-RELATED"/>
    <property type="match status" value="1"/>
</dbReference>
<dbReference type="PANTHER" id="PTHR12907:SF26">
    <property type="entry name" value="HIF PROLYL HYDROXYLASE, ISOFORM C"/>
    <property type="match status" value="1"/>
</dbReference>
<keyword evidence="4" id="KW-0560">Oxidoreductase</keyword>
<dbReference type="Pfam" id="PF13640">
    <property type="entry name" value="2OG-FeII_Oxy_3"/>
    <property type="match status" value="1"/>
</dbReference>
<dbReference type="Gene3D" id="2.60.120.620">
    <property type="entry name" value="q2cbj1_9rhob like domain"/>
    <property type="match status" value="1"/>
</dbReference>
<proteinExistence type="predicted"/>